<evidence type="ECO:0000313" key="5">
    <source>
        <dbReference type="Proteomes" id="UP001500751"/>
    </source>
</evidence>
<evidence type="ECO:0000313" key="4">
    <source>
        <dbReference type="EMBL" id="GAA2037946.1"/>
    </source>
</evidence>
<dbReference type="Pfam" id="PF02018">
    <property type="entry name" value="CBM_4_9"/>
    <property type="match status" value="1"/>
</dbReference>
<dbReference type="SUPFAM" id="SSF49785">
    <property type="entry name" value="Galactose-binding domain-like"/>
    <property type="match status" value="1"/>
</dbReference>
<dbReference type="InterPro" id="IPR052750">
    <property type="entry name" value="GH18_Chitinase"/>
</dbReference>
<dbReference type="PROSITE" id="PS51910">
    <property type="entry name" value="GH18_2"/>
    <property type="match status" value="1"/>
</dbReference>
<protein>
    <submittedName>
        <fullName evidence="4">Glycosyl hydrolase family 18 protein</fullName>
    </submittedName>
</protein>
<dbReference type="InterPro" id="IPR003305">
    <property type="entry name" value="CenC_carb-bd"/>
</dbReference>
<organism evidence="4 5">
    <name type="scientific">Catenulispora yoronensis</name>
    <dbReference type="NCBI Taxonomy" id="450799"/>
    <lineage>
        <taxon>Bacteria</taxon>
        <taxon>Bacillati</taxon>
        <taxon>Actinomycetota</taxon>
        <taxon>Actinomycetes</taxon>
        <taxon>Catenulisporales</taxon>
        <taxon>Catenulisporaceae</taxon>
        <taxon>Catenulispora</taxon>
    </lineage>
</organism>
<proteinExistence type="predicted"/>
<dbReference type="CDD" id="cd06543">
    <property type="entry name" value="GH18_PF-ChiA-like"/>
    <property type="match status" value="1"/>
</dbReference>
<keyword evidence="2" id="KW-0732">Signal</keyword>
<dbReference type="Gene3D" id="2.60.120.260">
    <property type="entry name" value="Galactose-binding domain-like"/>
    <property type="match status" value="1"/>
</dbReference>
<name>A0ABP5G0I6_9ACTN</name>
<dbReference type="Proteomes" id="UP001500751">
    <property type="component" value="Unassembled WGS sequence"/>
</dbReference>
<feature type="signal peptide" evidence="2">
    <location>
        <begin position="1"/>
        <end position="33"/>
    </location>
</feature>
<dbReference type="PANTHER" id="PTHR42976:SF1">
    <property type="entry name" value="GH18 DOMAIN-CONTAINING PROTEIN-RELATED"/>
    <property type="match status" value="1"/>
</dbReference>
<dbReference type="InterPro" id="IPR001223">
    <property type="entry name" value="Glyco_hydro18_cat"/>
</dbReference>
<keyword evidence="5" id="KW-1185">Reference proteome</keyword>
<accession>A0ABP5G0I6</accession>
<evidence type="ECO:0000256" key="2">
    <source>
        <dbReference type="SAM" id="SignalP"/>
    </source>
</evidence>
<dbReference type="SUPFAM" id="SSF51445">
    <property type="entry name" value="(Trans)glycosidases"/>
    <property type="match status" value="1"/>
</dbReference>
<gene>
    <name evidence="4" type="ORF">GCM10009839_44230</name>
</gene>
<feature type="chain" id="PRO_5047515559" evidence="2">
    <location>
        <begin position="34"/>
        <end position="595"/>
    </location>
</feature>
<evidence type="ECO:0000259" key="3">
    <source>
        <dbReference type="PROSITE" id="PS51910"/>
    </source>
</evidence>
<dbReference type="InterPro" id="IPR017853">
    <property type="entry name" value="GH"/>
</dbReference>
<dbReference type="GO" id="GO:0016787">
    <property type="term" value="F:hydrolase activity"/>
    <property type="evidence" value="ECO:0007669"/>
    <property type="project" value="UniProtKB-KW"/>
</dbReference>
<dbReference type="EMBL" id="BAAAQN010000025">
    <property type="protein sequence ID" value="GAA2037946.1"/>
    <property type="molecule type" value="Genomic_DNA"/>
</dbReference>
<dbReference type="RefSeq" id="WP_344667529.1">
    <property type="nucleotide sequence ID" value="NZ_BAAAQN010000025.1"/>
</dbReference>
<comment type="caution">
    <text evidence="4">The sequence shown here is derived from an EMBL/GenBank/DDBJ whole genome shotgun (WGS) entry which is preliminary data.</text>
</comment>
<dbReference type="PANTHER" id="PTHR42976">
    <property type="entry name" value="BIFUNCTIONAL CHITINASE/LYSOZYME-RELATED"/>
    <property type="match status" value="1"/>
</dbReference>
<dbReference type="Pfam" id="PF00704">
    <property type="entry name" value="Glyco_hydro_18"/>
    <property type="match status" value="1"/>
</dbReference>
<sequence>MRFRNSVQAALSALATATAAVGLTAAATTTTHAATTPAHAATTAPHAATTLPAHLFAPYFEAYSGDSPAALAQQSGAKYLTMAFVQAPSKGSCTVDWNGSASQPISSSVYGADIATIRANGGDVIPSFGGYSADHGGTEIADSCTNVASIAAAYESLVTTYGVTRIDLDTEDRSLTNTAGIDRRNKAIKAVEDWAAASGRTVQFAYTLPASTSGLESTGVDILRNAVSNGARVDVVNIMTFDYYDGASHEMATDSETAATGLEAQLAALYPGKSAAQLWSMISVTEMVGIDDYGTAETFTTADATTVLDWATAKGLAGLSFWALERDNGGCVGTKGSDTCSGISQSTWFFSRAFEPFTGGGGVPANDFSVSVSPSSGSVAPGSSATAAVSTAVTAGSAQPVSLTVSGAPSGVTATLSPASVSAGGSSTLTVSASTAATPGVYTLTITGSAASGSHGASYTLTVAGSGGGSSIVNPGFETGTTSPWTCQAGDAVVTSPVHSGNGALRVSPASGQTGECDQSVVLRPNTTYSLKAWIQGSHAHIGVKGGATAGVSASSASWRQLSVSFTTDSTGSVTVYTRGATSGGSFYADDFTIQ</sequence>
<reference evidence="5" key="1">
    <citation type="journal article" date="2019" name="Int. J. Syst. Evol. Microbiol.">
        <title>The Global Catalogue of Microorganisms (GCM) 10K type strain sequencing project: providing services to taxonomists for standard genome sequencing and annotation.</title>
        <authorList>
            <consortium name="The Broad Institute Genomics Platform"/>
            <consortium name="The Broad Institute Genome Sequencing Center for Infectious Disease"/>
            <person name="Wu L."/>
            <person name="Ma J."/>
        </authorList>
    </citation>
    <scope>NUCLEOTIDE SEQUENCE [LARGE SCALE GENOMIC DNA]</scope>
    <source>
        <strain evidence="5">JCM 16014</strain>
    </source>
</reference>
<keyword evidence="1 4" id="KW-0378">Hydrolase</keyword>
<evidence type="ECO:0000256" key="1">
    <source>
        <dbReference type="ARBA" id="ARBA00022801"/>
    </source>
</evidence>
<feature type="domain" description="GH18" evidence="3">
    <location>
        <begin position="54"/>
        <end position="361"/>
    </location>
</feature>
<dbReference type="Gene3D" id="3.20.20.80">
    <property type="entry name" value="Glycosidases"/>
    <property type="match status" value="1"/>
</dbReference>
<dbReference type="InterPro" id="IPR008979">
    <property type="entry name" value="Galactose-bd-like_sf"/>
</dbReference>